<proteinExistence type="predicted"/>
<gene>
    <name evidence="1" type="ORF">F2Q69_00013918</name>
</gene>
<reference evidence="1" key="1">
    <citation type="submission" date="2019-12" db="EMBL/GenBank/DDBJ databases">
        <title>Genome sequencing and annotation of Brassica cretica.</title>
        <authorList>
            <person name="Studholme D.J."/>
            <person name="Sarris P."/>
        </authorList>
    </citation>
    <scope>NUCLEOTIDE SEQUENCE</scope>
    <source>
        <strain evidence="1">PFS-109/04</strain>
        <tissue evidence="1">Leaf</tissue>
    </source>
</reference>
<sequence>MTQGKPSFLSSLTQPCAYQLWGAFSYNIVQLKGQEACNTIQKPMVVMELVVFLYEKKDLL</sequence>
<name>A0A8S9RA36_BRACR</name>
<protein>
    <submittedName>
        <fullName evidence="1">Uncharacterized protein</fullName>
    </submittedName>
</protein>
<accession>A0A8S9RA36</accession>
<dbReference type="Proteomes" id="UP000712600">
    <property type="component" value="Unassembled WGS sequence"/>
</dbReference>
<comment type="caution">
    <text evidence="1">The sequence shown here is derived from an EMBL/GenBank/DDBJ whole genome shotgun (WGS) entry which is preliminary data.</text>
</comment>
<organism evidence="1 2">
    <name type="scientific">Brassica cretica</name>
    <name type="common">Mustard</name>
    <dbReference type="NCBI Taxonomy" id="69181"/>
    <lineage>
        <taxon>Eukaryota</taxon>
        <taxon>Viridiplantae</taxon>
        <taxon>Streptophyta</taxon>
        <taxon>Embryophyta</taxon>
        <taxon>Tracheophyta</taxon>
        <taxon>Spermatophyta</taxon>
        <taxon>Magnoliopsida</taxon>
        <taxon>eudicotyledons</taxon>
        <taxon>Gunneridae</taxon>
        <taxon>Pentapetalae</taxon>
        <taxon>rosids</taxon>
        <taxon>malvids</taxon>
        <taxon>Brassicales</taxon>
        <taxon>Brassicaceae</taxon>
        <taxon>Brassiceae</taxon>
        <taxon>Brassica</taxon>
    </lineage>
</organism>
<evidence type="ECO:0000313" key="1">
    <source>
        <dbReference type="EMBL" id="KAF3560451.1"/>
    </source>
</evidence>
<dbReference type="EMBL" id="QGKX02000996">
    <property type="protein sequence ID" value="KAF3560451.1"/>
    <property type="molecule type" value="Genomic_DNA"/>
</dbReference>
<evidence type="ECO:0000313" key="2">
    <source>
        <dbReference type="Proteomes" id="UP000712600"/>
    </source>
</evidence>
<dbReference type="AlphaFoldDB" id="A0A8S9RA36"/>